<evidence type="ECO:0000313" key="3">
    <source>
        <dbReference type="Proteomes" id="UP001108029"/>
    </source>
</evidence>
<evidence type="ECO:0000256" key="1">
    <source>
        <dbReference type="SAM" id="MobiDB-lite"/>
    </source>
</evidence>
<evidence type="ECO:0008006" key="4">
    <source>
        <dbReference type="Google" id="ProtNLM"/>
    </source>
</evidence>
<dbReference type="EMBL" id="JAJSBI010000054">
    <property type="protein sequence ID" value="MCD9881001.1"/>
    <property type="molecule type" value="Genomic_DNA"/>
</dbReference>
<name>A0A9Q3W168_9ACTN</name>
<dbReference type="RefSeq" id="WP_232655922.1">
    <property type="nucleotide sequence ID" value="NZ_JAJSBI010000054.1"/>
</dbReference>
<proteinExistence type="predicted"/>
<organism evidence="2 3">
    <name type="scientific">Streptomyces guryensis</name>
    <dbReference type="NCBI Taxonomy" id="2886947"/>
    <lineage>
        <taxon>Bacteria</taxon>
        <taxon>Bacillati</taxon>
        <taxon>Actinomycetota</taxon>
        <taxon>Actinomycetes</taxon>
        <taxon>Kitasatosporales</taxon>
        <taxon>Streptomycetaceae</taxon>
        <taxon>Streptomyces</taxon>
    </lineage>
</organism>
<keyword evidence="3" id="KW-1185">Reference proteome</keyword>
<dbReference type="AlphaFoldDB" id="A0A9Q3W168"/>
<evidence type="ECO:0000313" key="2">
    <source>
        <dbReference type="EMBL" id="MCD9881001.1"/>
    </source>
</evidence>
<dbReference type="Proteomes" id="UP001108029">
    <property type="component" value="Unassembled WGS sequence"/>
</dbReference>
<sequence>MSDGGGYQVDPEALARITRGINQAMDELKDFGFDIEANLGRGFGDLELAGLEVGDAGLHEVFDDFCERWGWGVRSLMQDANGFAERLNLSAGLYHEQEQYVSNTLKGVWTAAAGDPYLTPEQVEQRSWSDTFKDNAASQVMNADYSDASFAEGAAGAGQAWSQAEEDIQTSTVTPDALFDPRTDWQWGGPPQPGSESFQPRADTSGEAER</sequence>
<accession>A0A9Q3W168</accession>
<protein>
    <recommendedName>
        <fullName evidence="4">Excreted virulence factor EspC, type VII ESX diderm</fullName>
    </recommendedName>
</protein>
<reference evidence="2" key="1">
    <citation type="submission" date="2021-12" db="EMBL/GenBank/DDBJ databases">
        <authorList>
            <person name="Lee J.-H."/>
            <person name="Kim S.-B."/>
        </authorList>
    </citation>
    <scope>NUCLEOTIDE SEQUENCE</scope>
    <source>
        <strain evidence="2">NR30</strain>
    </source>
</reference>
<comment type="caution">
    <text evidence="2">The sequence shown here is derived from an EMBL/GenBank/DDBJ whole genome shotgun (WGS) entry which is preliminary data.</text>
</comment>
<feature type="region of interest" description="Disordered" evidence="1">
    <location>
        <begin position="156"/>
        <end position="210"/>
    </location>
</feature>
<gene>
    <name evidence="2" type="ORF">LJ657_47290</name>
</gene>